<keyword evidence="2" id="KW-1185">Reference proteome</keyword>
<dbReference type="Proteomes" id="UP001489902">
    <property type="component" value="Chromosome 3"/>
</dbReference>
<accession>A0ABZ2WZW4</accession>
<dbReference type="CDD" id="cd09917">
    <property type="entry name" value="F-box_SF"/>
    <property type="match status" value="1"/>
</dbReference>
<dbReference type="InterPro" id="IPR036047">
    <property type="entry name" value="F-box-like_dom_sf"/>
</dbReference>
<reference evidence="1 2" key="1">
    <citation type="submission" date="2024-04" db="EMBL/GenBank/DDBJ databases">
        <title>Complete genome sequence of Fusarium acuminatum.</title>
        <authorList>
            <person name="Lan B."/>
        </authorList>
    </citation>
    <scope>NUCLEOTIDE SEQUENCE [LARGE SCALE GENOMIC DNA]</scope>
    <source>
        <strain evidence="1">1A</strain>
    </source>
</reference>
<dbReference type="SUPFAM" id="SSF81383">
    <property type="entry name" value="F-box domain"/>
    <property type="match status" value="1"/>
</dbReference>
<name>A0ABZ2WZW4_9HYPO</name>
<evidence type="ECO:0000313" key="2">
    <source>
        <dbReference type="Proteomes" id="UP001489902"/>
    </source>
</evidence>
<organism evidence="1 2">
    <name type="scientific">Fusarium acuminatum</name>
    <dbReference type="NCBI Taxonomy" id="5515"/>
    <lineage>
        <taxon>Eukaryota</taxon>
        <taxon>Fungi</taxon>
        <taxon>Dikarya</taxon>
        <taxon>Ascomycota</taxon>
        <taxon>Pezizomycotina</taxon>
        <taxon>Sordariomycetes</taxon>
        <taxon>Hypocreomycetidae</taxon>
        <taxon>Hypocreales</taxon>
        <taxon>Nectriaceae</taxon>
        <taxon>Fusarium</taxon>
        <taxon>Fusarium tricinctum species complex</taxon>
    </lineage>
</organism>
<proteinExistence type="predicted"/>
<evidence type="ECO:0000313" key="1">
    <source>
        <dbReference type="EMBL" id="WZH45750.1"/>
    </source>
</evidence>
<sequence length="352" mass="40679">MSTITELPVNILLLILKYLNPFDLECVAKTFNKTLHNASFRLLAPHKEWISNARHMAGLFQPKKFNDHCTRRLLPSFPGHLHPLKTDTTLEEIPHRDYEAFGLDPESRPYICSSPAELRTWMKLDGSLAWLQPLEKELQEIVAVHTGHEVDKRLAEDKDIQVLTKQAEDRKLMLPPGFLPFIRSNQFHHRIASTSAWFFRLEKMIPCPPEVDGGEGGYLIRFHCDHQYCAFAYVYLSPNSGHHCVLFSYLDLYEDEDEYYAGTGEALKDDFLLCALTFEEYLVERYYTETLLYRHHYTRGTPSVGLKSFVRSVYRSPVEVMNLREHNSPSPISKKHIDVVDKGDTHGRAQVS</sequence>
<dbReference type="EMBL" id="CP151262">
    <property type="protein sequence ID" value="WZH45750.1"/>
    <property type="molecule type" value="Genomic_DNA"/>
</dbReference>
<evidence type="ECO:0008006" key="3">
    <source>
        <dbReference type="Google" id="ProtNLM"/>
    </source>
</evidence>
<gene>
    <name evidence="1" type="ORF">QYS62_006818</name>
</gene>
<protein>
    <recommendedName>
        <fullName evidence="3">F-box domain-containing protein</fullName>
    </recommendedName>
</protein>